<dbReference type="GO" id="GO:0008176">
    <property type="term" value="F:tRNA (guanine(46)-N7)-methyltransferase activity"/>
    <property type="evidence" value="ECO:0007669"/>
    <property type="project" value="UniProtKB-UniRule"/>
</dbReference>
<protein>
    <recommendedName>
        <fullName evidence="7">tRNA (guanine-N(7)-)-methyltransferase</fullName>
        <ecNumber evidence="7">2.1.1.33</ecNumber>
    </recommendedName>
    <alternativeName>
        <fullName evidence="7">tRNA (guanine(46)-N(7))-methyltransferase</fullName>
    </alternativeName>
    <alternativeName>
        <fullName evidence="7">tRNA(m7G46)-methyltransferase</fullName>
    </alternativeName>
</protein>
<feature type="binding site" evidence="7">
    <location>
        <position position="108"/>
    </location>
    <ligand>
        <name>S-adenosyl-L-methionine</name>
        <dbReference type="ChEBI" id="CHEBI:59789"/>
    </ligand>
</feature>
<evidence type="ECO:0000313" key="9">
    <source>
        <dbReference type="Proteomes" id="UP000440713"/>
    </source>
</evidence>
<feature type="binding site" evidence="7">
    <location>
        <position position="161"/>
    </location>
    <ligand>
        <name>substrate</name>
    </ligand>
</feature>
<keyword evidence="4 7" id="KW-0808">Transferase</keyword>
<comment type="caution">
    <text evidence="7">Lacks conserved residue(s) required for the propagation of feature annotation.</text>
</comment>
<proteinExistence type="inferred from homology"/>
<dbReference type="EMBL" id="VUNE01000001">
    <property type="protein sequence ID" value="MST62100.1"/>
    <property type="molecule type" value="Genomic_DNA"/>
</dbReference>
<evidence type="ECO:0000256" key="2">
    <source>
        <dbReference type="ARBA" id="ARBA00003015"/>
    </source>
</evidence>
<dbReference type="Proteomes" id="UP000440713">
    <property type="component" value="Unassembled WGS sequence"/>
</dbReference>
<feature type="binding site" evidence="7">
    <location>
        <position position="135"/>
    </location>
    <ligand>
        <name>S-adenosyl-L-methionine</name>
        <dbReference type="ChEBI" id="CHEBI:59789"/>
    </ligand>
</feature>
<feature type="binding site" evidence="7">
    <location>
        <begin position="233"/>
        <end position="236"/>
    </location>
    <ligand>
        <name>substrate</name>
    </ligand>
</feature>
<accession>A0A6N7WZI2</accession>
<organism evidence="8 9">
    <name type="scientific">Peptostreptococcus porci</name>
    <dbReference type="NCBI Taxonomy" id="2652282"/>
    <lineage>
        <taxon>Bacteria</taxon>
        <taxon>Bacillati</taxon>
        <taxon>Bacillota</taxon>
        <taxon>Clostridia</taxon>
        <taxon>Peptostreptococcales</taxon>
        <taxon>Peptostreptococcaceae</taxon>
        <taxon>Peptostreptococcus</taxon>
    </lineage>
</organism>
<dbReference type="UniPathway" id="UPA00989"/>
<dbReference type="AlphaFoldDB" id="A0A6N7WZI2"/>
<dbReference type="Pfam" id="PF02390">
    <property type="entry name" value="Methyltransf_4"/>
    <property type="match status" value="1"/>
</dbReference>
<name>A0A6N7WZI2_9FIRM</name>
<evidence type="ECO:0000313" key="8">
    <source>
        <dbReference type="EMBL" id="MST62100.1"/>
    </source>
</evidence>
<dbReference type="PROSITE" id="PS51625">
    <property type="entry name" value="SAM_MT_TRMB"/>
    <property type="match status" value="1"/>
</dbReference>
<sequence length="254" mass="30138">MRRRKRKGSDEKLLSYENYVVNGKLNQVPPTFNALDSINTHISNHTNFDNREVVSDKTYDDIVNNYRGQWSRVFGNNNPIHVEVGSGRGKFITTLALKNPDINYIALEIKEEVLIRGVEKVFDKNISNIKFLWGEVEFFEHYFSDNELDRIYINFCDPWPKKRNSKRRLTSEKFLELYRKKLNSKPSSGIHFKTDNQRLFEFSLNEMSENRWTFKNISLNLVKSDFSKENVTTEYEEKFMELGMPIYRLEAYTL</sequence>
<comment type="function">
    <text evidence="2 7">Catalyzes the formation of N(7)-methylguanine at position 46 (m7G46) in tRNA.</text>
</comment>
<feature type="binding site" evidence="7">
    <location>
        <position position="83"/>
    </location>
    <ligand>
        <name>S-adenosyl-L-methionine</name>
        <dbReference type="ChEBI" id="CHEBI:59789"/>
    </ligand>
</feature>
<keyword evidence="6 7" id="KW-0819">tRNA processing</keyword>
<feature type="binding site" evidence="7">
    <location>
        <position position="195"/>
    </location>
    <ligand>
        <name>substrate</name>
    </ligand>
</feature>
<dbReference type="GO" id="GO:0043527">
    <property type="term" value="C:tRNA methyltransferase complex"/>
    <property type="evidence" value="ECO:0007669"/>
    <property type="project" value="TreeGrafter"/>
</dbReference>
<comment type="catalytic activity">
    <reaction evidence="1 7">
        <text>guanosine(46) in tRNA + S-adenosyl-L-methionine = N(7)-methylguanosine(46) in tRNA + S-adenosyl-L-homocysteine</text>
        <dbReference type="Rhea" id="RHEA:42708"/>
        <dbReference type="Rhea" id="RHEA-COMP:10188"/>
        <dbReference type="Rhea" id="RHEA-COMP:10189"/>
        <dbReference type="ChEBI" id="CHEBI:57856"/>
        <dbReference type="ChEBI" id="CHEBI:59789"/>
        <dbReference type="ChEBI" id="CHEBI:74269"/>
        <dbReference type="ChEBI" id="CHEBI:74480"/>
        <dbReference type="EC" id="2.1.1.33"/>
    </reaction>
</comment>
<comment type="similarity">
    <text evidence="7">Belongs to the class I-like SAM-binding methyltransferase superfamily. TrmB family.</text>
</comment>
<dbReference type="InterPro" id="IPR029063">
    <property type="entry name" value="SAM-dependent_MTases_sf"/>
</dbReference>
<keyword evidence="9" id="KW-1185">Reference proteome</keyword>
<keyword evidence="3 7" id="KW-0489">Methyltransferase</keyword>
<gene>
    <name evidence="7 8" type="primary">trmB</name>
    <name evidence="8" type="ORF">FYJ71_03805</name>
</gene>
<evidence type="ECO:0000256" key="3">
    <source>
        <dbReference type="ARBA" id="ARBA00022603"/>
    </source>
</evidence>
<dbReference type="PANTHER" id="PTHR23417">
    <property type="entry name" value="3-DEOXY-D-MANNO-OCTULOSONIC-ACID TRANSFERASE/TRNA GUANINE-N 7 - -METHYLTRANSFERASE"/>
    <property type="match status" value="1"/>
</dbReference>
<dbReference type="SUPFAM" id="SSF53335">
    <property type="entry name" value="S-adenosyl-L-methionine-dependent methyltransferases"/>
    <property type="match status" value="1"/>
</dbReference>
<dbReference type="Gene3D" id="3.40.50.150">
    <property type="entry name" value="Vaccinia Virus protein VP39"/>
    <property type="match status" value="1"/>
</dbReference>
<dbReference type="EC" id="2.1.1.33" evidence="7"/>
<comment type="caution">
    <text evidence="8">The sequence shown here is derived from an EMBL/GenBank/DDBJ whole genome shotgun (WGS) entry which is preliminary data.</text>
</comment>
<dbReference type="NCBIfam" id="NF001080">
    <property type="entry name" value="PRK00121.2-2"/>
    <property type="match status" value="1"/>
</dbReference>
<dbReference type="NCBIfam" id="TIGR00091">
    <property type="entry name" value="tRNA (guanosine(46)-N7)-methyltransferase TrmB"/>
    <property type="match status" value="1"/>
</dbReference>
<reference evidence="8 9" key="1">
    <citation type="submission" date="2019-08" db="EMBL/GenBank/DDBJ databases">
        <title>In-depth cultivation of the pig gut microbiome towards novel bacterial diversity and tailored functional studies.</title>
        <authorList>
            <person name="Wylensek D."/>
            <person name="Hitch T.C.A."/>
            <person name="Clavel T."/>
        </authorList>
    </citation>
    <scope>NUCLEOTIDE SEQUENCE [LARGE SCALE GENOMIC DNA]</scope>
    <source>
        <strain evidence="8 9">WCA-SAB-591-4A-A</strain>
    </source>
</reference>
<dbReference type="HAMAP" id="MF_01057">
    <property type="entry name" value="tRNA_methyltr_TrmB"/>
    <property type="match status" value="1"/>
</dbReference>
<evidence type="ECO:0000256" key="4">
    <source>
        <dbReference type="ARBA" id="ARBA00022679"/>
    </source>
</evidence>
<evidence type="ECO:0000256" key="6">
    <source>
        <dbReference type="ARBA" id="ARBA00022694"/>
    </source>
</evidence>
<evidence type="ECO:0000256" key="5">
    <source>
        <dbReference type="ARBA" id="ARBA00022691"/>
    </source>
</evidence>
<dbReference type="InterPro" id="IPR003358">
    <property type="entry name" value="tRNA_(Gua-N-7)_MeTrfase_Trmb"/>
</dbReference>
<evidence type="ECO:0000256" key="7">
    <source>
        <dbReference type="HAMAP-Rule" id="MF_01057"/>
    </source>
</evidence>
<keyword evidence="5 7" id="KW-0949">S-adenosyl-L-methionine</keyword>
<comment type="pathway">
    <text evidence="7">tRNA modification; N(7)-methylguanine-tRNA biosynthesis.</text>
</comment>
<feature type="binding site" evidence="7">
    <location>
        <position position="157"/>
    </location>
    <ligand>
        <name>S-adenosyl-L-methionine</name>
        <dbReference type="ChEBI" id="CHEBI:59789"/>
    </ligand>
</feature>
<dbReference type="InterPro" id="IPR055361">
    <property type="entry name" value="tRNA_methyltr_TrmB_bact"/>
</dbReference>
<dbReference type="PANTHER" id="PTHR23417:SF14">
    <property type="entry name" value="PENTACOTRIPEPTIDE-REPEAT REGION OF PRORP DOMAIN-CONTAINING PROTEIN"/>
    <property type="match status" value="1"/>
</dbReference>
<dbReference type="RefSeq" id="WP_154537455.1">
    <property type="nucleotide sequence ID" value="NZ_VUNE01000001.1"/>
</dbReference>
<evidence type="ECO:0000256" key="1">
    <source>
        <dbReference type="ARBA" id="ARBA00000142"/>
    </source>
</evidence>